<comment type="caution">
    <text evidence="1">The sequence shown here is derived from an EMBL/GenBank/DDBJ whole genome shotgun (WGS) entry which is preliminary data.</text>
</comment>
<proteinExistence type="predicted"/>
<evidence type="ECO:0000313" key="2">
    <source>
        <dbReference type="Proteomes" id="UP001153148"/>
    </source>
</evidence>
<accession>A0ABN7NGE3</accession>
<gene>
    <name evidence="1" type="ORF">TPAB3V08_LOCUS1961</name>
</gene>
<dbReference type="Proteomes" id="UP001153148">
    <property type="component" value="Unassembled WGS sequence"/>
</dbReference>
<sequence>MPEVGDIVRDVAAPGVDVNGYVNAILNRVKFEVDDSPMDASVPDISHIFEQEDQILDLEINNGHVSNLENIDLQGDVNLVSNDGHTITFDVSVRLAVQYLWDHLAAELDMQRGCTQIISPEHVIPSVNLFHRMEQRCRETDNQVRTSSGEVLHSGEVDTEVDGVGSTVIVSVFLDSLGNFHSQLEGIVLNSQNGEVTNVVVDDADLPIDVVKEITDSITSHYTQGTTERIAAALRVYFDNAVREIDFSQYV</sequence>
<evidence type="ECO:0000313" key="1">
    <source>
        <dbReference type="EMBL" id="CAG2054945.1"/>
    </source>
</evidence>
<organism evidence="1 2">
    <name type="scientific">Timema podura</name>
    <name type="common">Walking stick</name>
    <dbReference type="NCBI Taxonomy" id="61482"/>
    <lineage>
        <taxon>Eukaryota</taxon>
        <taxon>Metazoa</taxon>
        <taxon>Ecdysozoa</taxon>
        <taxon>Arthropoda</taxon>
        <taxon>Hexapoda</taxon>
        <taxon>Insecta</taxon>
        <taxon>Pterygota</taxon>
        <taxon>Neoptera</taxon>
        <taxon>Polyneoptera</taxon>
        <taxon>Phasmatodea</taxon>
        <taxon>Timematodea</taxon>
        <taxon>Timematoidea</taxon>
        <taxon>Timematidae</taxon>
        <taxon>Timema</taxon>
    </lineage>
</organism>
<protein>
    <submittedName>
        <fullName evidence="1">Uncharacterized protein</fullName>
    </submittedName>
</protein>
<dbReference type="EMBL" id="CAJPIN010001907">
    <property type="protein sequence ID" value="CAG2054945.1"/>
    <property type="molecule type" value="Genomic_DNA"/>
</dbReference>
<name>A0ABN7NGE3_TIMPD</name>
<keyword evidence="2" id="KW-1185">Reference proteome</keyword>
<reference evidence="1" key="1">
    <citation type="submission" date="2021-03" db="EMBL/GenBank/DDBJ databases">
        <authorList>
            <person name="Tran Van P."/>
        </authorList>
    </citation>
    <scope>NUCLEOTIDE SEQUENCE</scope>
</reference>